<dbReference type="Gene3D" id="3.40.50.1980">
    <property type="entry name" value="Nitrogenase molybdenum iron protein domain"/>
    <property type="match status" value="2"/>
</dbReference>
<dbReference type="Proteomes" id="UP001515683">
    <property type="component" value="Unassembled WGS sequence"/>
</dbReference>
<gene>
    <name evidence="2" type="ORF">F3J40_08235</name>
</gene>
<dbReference type="SUPFAM" id="SSF53807">
    <property type="entry name" value="Helical backbone' metal receptor"/>
    <property type="match status" value="1"/>
</dbReference>
<dbReference type="Pfam" id="PF01497">
    <property type="entry name" value="Peripla_BP_2"/>
    <property type="match status" value="1"/>
</dbReference>
<name>A0ABX0RB90_9GAMM</name>
<dbReference type="PROSITE" id="PS50983">
    <property type="entry name" value="FE_B12_PBP"/>
    <property type="match status" value="1"/>
</dbReference>
<protein>
    <submittedName>
        <fullName evidence="2">ABC transporter substrate-binding protein</fullName>
    </submittedName>
</protein>
<reference evidence="2 3" key="1">
    <citation type="journal article" date="2019" name="bioRxiv">
        <title>Bacteria contribute to plant secondary compound degradation in a generalist herbivore system.</title>
        <authorList>
            <person name="Francoeur C.B."/>
            <person name="Khadempour L."/>
            <person name="Moreira-Soto R.D."/>
            <person name="Gotting K."/>
            <person name="Book A.J."/>
            <person name="Pinto-Tomas A.A."/>
            <person name="Keefover-Ring K."/>
            <person name="Currie C.R."/>
        </authorList>
    </citation>
    <scope>NUCLEOTIDE SEQUENCE [LARGE SCALE GENOMIC DNA]</scope>
    <source>
        <strain evidence="2">Acro-835</strain>
    </source>
</reference>
<comment type="caution">
    <text evidence="2">The sequence shown here is derived from an EMBL/GenBank/DDBJ whole genome shotgun (WGS) entry which is preliminary data.</text>
</comment>
<proteinExistence type="predicted"/>
<evidence type="ECO:0000313" key="2">
    <source>
        <dbReference type="EMBL" id="NIF21581.1"/>
    </source>
</evidence>
<dbReference type="InterPro" id="IPR002491">
    <property type="entry name" value="ABC_transptr_periplasmic_BD"/>
</dbReference>
<accession>A0ABX0RB90</accession>
<dbReference type="PANTHER" id="PTHR30535">
    <property type="entry name" value="VITAMIN B12-BINDING PROTEIN"/>
    <property type="match status" value="1"/>
</dbReference>
<feature type="domain" description="Fe/B12 periplasmic-binding" evidence="1">
    <location>
        <begin position="32"/>
        <end position="334"/>
    </location>
</feature>
<evidence type="ECO:0000259" key="1">
    <source>
        <dbReference type="PROSITE" id="PS50983"/>
    </source>
</evidence>
<dbReference type="PANTHER" id="PTHR30535:SF34">
    <property type="entry name" value="MOLYBDATE-BINDING PROTEIN MOLA"/>
    <property type="match status" value="1"/>
</dbReference>
<dbReference type="InterPro" id="IPR050902">
    <property type="entry name" value="ABC_Transporter_SBP"/>
</dbReference>
<evidence type="ECO:0000313" key="3">
    <source>
        <dbReference type="Proteomes" id="UP001515683"/>
    </source>
</evidence>
<organism evidence="2 3">
    <name type="scientific">Candidatus Pantoea multigeneris</name>
    <dbReference type="NCBI Taxonomy" id="2608357"/>
    <lineage>
        <taxon>Bacteria</taxon>
        <taxon>Pseudomonadati</taxon>
        <taxon>Pseudomonadota</taxon>
        <taxon>Gammaproteobacteria</taxon>
        <taxon>Enterobacterales</taxon>
        <taxon>Erwiniaceae</taxon>
        <taxon>Pantoea</taxon>
    </lineage>
</organism>
<sequence>MPVSQALSQVTAPFIFEDVAGRKVTLKHRPARIFLGEGNLFYTVAALCRENPLEKLIGWRDNFRTADLDSYHLYCRYFPELARLPTFSGIQQLQFNLEKLIGLRPDIMVLNLNTRSMVETSGLAAKLNAANIPIAYVDMSIHLMANTARSITLMGQLFDQTERAALLNQYRDYHLGIITQRLMQEHPLLPRVLMERAAGLYDECCLSWGNANFGELVTAAGGNNLAASIIHNTYGALSPEQIIASNPDKILVTGSNWSQYSPNGNWVNLGPNADLALAKEKLERLMQRPAYRTLSAAKKRKVYAIWHPFYDHPFSFIAVLQLAKWFHPHLFNDISADHTFSELFARFLPVPWEPGYWVSLDTEST</sequence>
<dbReference type="EMBL" id="VWXF01000002">
    <property type="protein sequence ID" value="NIF21581.1"/>
    <property type="molecule type" value="Genomic_DNA"/>
</dbReference>
<keyword evidence="3" id="KW-1185">Reference proteome</keyword>